<protein>
    <recommendedName>
        <fullName evidence="5">Probable membrane transporter protein</fullName>
    </recommendedName>
</protein>
<dbReference type="InterPro" id="IPR002781">
    <property type="entry name" value="TM_pro_TauE-like"/>
</dbReference>
<evidence type="ECO:0000256" key="5">
    <source>
        <dbReference type="RuleBase" id="RU363041"/>
    </source>
</evidence>
<feature type="transmembrane region" description="Helical" evidence="5">
    <location>
        <begin position="309"/>
        <end position="330"/>
    </location>
</feature>
<feature type="transmembrane region" description="Helical" evidence="5">
    <location>
        <begin position="147"/>
        <end position="167"/>
    </location>
</feature>
<feature type="transmembrane region" description="Helical" evidence="5">
    <location>
        <begin position="74"/>
        <end position="99"/>
    </location>
</feature>
<evidence type="ECO:0000256" key="2">
    <source>
        <dbReference type="ARBA" id="ARBA00022692"/>
    </source>
</evidence>
<feature type="transmembrane region" description="Helical" evidence="5">
    <location>
        <begin position="120"/>
        <end position="141"/>
    </location>
</feature>
<evidence type="ECO:0000313" key="7">
    <source>
        <dbReference type="Proteomes" id="UP000319014"/>
    </source>
</evidence>
<accession>A0A521DI01</accession>
<evidence type="ECO:0000313" key="6">
    <source>
        <dbReference type="EMBL" id="SMO70771.1"/>
    </source>
</evidence>
<dbReference type="InterPro" id="IPR051598">
    <property type="entry name" value="TSUP/Inactive_protease-like"/>
</dbReference>
<dbReference type="PANTHER" id="PTHR43701">
    <property type="entry name" value="MEMBRANE TRANSPORTER PROTEIN MJ0441-RELATED"/>
    <property type="match status" value="1"/>
</dbReference>
<feature type="transmembrane region" description="Helical" evidence="5">
    <location>
        <begin position="278"/>
        <end position="297"/>
    </location>
</feature>
<organism evidence="6 7">
    <name type="scientific">Paracoccus laeviglucosivorans</name>
    <dbReference type="NCBI Taxonomy" id="1197861"/>
    <lineage>
        <taxon>Bacteria</taxon>
        <taxon>Pseudomonadati</taxon>
        <taxon>Pseudomonadota</taxon>
        <taxon>Alphaproteobacteria</taxon>
        <taxon>Rhodobacterales</taxon>
        <taxon>Paracoccaceae</taxon>
        <taxon>Paracoccus</taxon>
    </lineage>
</organism>
<name>A0A521DI01_9RHOB</name>
<dbReference type="GO" id="GO:0005886">
    <property type="term" value="C:plasma membrane"/>
    <property type="evidence" value="ECO:0007669"/>
    <property type="project" value="UniProtKB-SubCell"/>
</dbReference>
<gene>
    <name evidence="6" type="ORF">SAMN06265221_10842</name>
</gene>
<proteinExistence type="inferred from homology"/>
<dbReference type="Pfam" id="PF01925">
    <property type="entry name" value="TauE"/>
    <property type="match status" value="1"/>
</dbReference>
<keyword evidence="7" id="KW-1185">Reference proteome</keyword>
<keyword evidence="2 5" id="KW-0812">Transmembrane</keyword>
<keyword evidence="4 5" id="KW-0472">Membrane</keyword>
<dbReference type="EMBL" id="FXTK01000008">
    <property type="protein sequence ID" value="SMO70771.1"/>
    <property type="molecule type" value="Genomic_DNA"/>
</dbReference>
<feature type="transmembrane region" description="Helical" evidence="5">
    <location>
        <begin position="242"/>
        <end position="266"/>
    </location>
</feature>
<feature type="transmembrane region" description="Helical" evidence="5">
    <location>
        <begin position="208"/>
        <end position="236"/>
    </location>
</feature>
<keyword evidence="3 5" id="KW-1133">Transmembrane helix</keyword>
<dbReference type="AlphaFoldDB" id="A0A521DI01"/>
<dbReference type="Proteomes" id="UP000319014">
    <property type="component" value="Unassembled WGS sequence"/>
</dbReference>
<evidence type="ECO:0000256" key="1">
    <source>
        <dbReference type="ARBA" id="ARBA00004141"/>
    </source>
</evidence>
<comment type="subcellular location">
    <subcellularLocation>
        <location evidence="5">Cell membrane</location>
        <topology evidence="5">Multi-pass membrane protein</topology>
    </subcellularLocation>
    <subcellularLocation>
        <location evidence="1">Membrane</location>
        <topology evidence="1">Multi-pass membrane protein</topology>
    </subcellularLocation>
</comment>
<evidence type="ECO:0000256" key="4">
    <source>
        <dbReference type="ARBA" id="ARBA00023136"/>
    </source>
</evidence>
<dbReference type="PANTHER" id="PTHR43701:SF12">
    <property type="entry name" value="MEMBRANE TRANSPORTER PROTEIN YTNM-RELATED"/>
    <property type="match status" value="1"/>
</dbReference>
<reference evidence="6 7" key="1">
    <citation type="submission" date="2017-05" db="EMBL/GenBank/DDBJ databases">
        <authorList>
            <person name="Varghese N."/>
            <person name="Submissions S."/>
        </authorList>
    </citation>
    <scope>NUCLEOTIDE SEQUENCE [LARGE SCALE GENOMIC DNA]</scope>
    <source>
        <strain evidence="6 7">DSM 100094</strain>
    </source>
</reference>
<comment type="similarity">
    <text evidence="5">Belongs to the 4-toluene sulfonate uptake permease (TSUP) (TC 2.A.102) family.</text>
</comment>
<sequence>MLIRATVLRQPAAHATDAFDAALRRMQDQAGHKAGQNMQIYLPIAEVVVNGLTLVSLGGIVGLMSGLFGVGGGFLITPLLFFIGIPPAIAVATGANQVVASSFSGVLAHVKRKTVDFRMGWVLLAGGLVGSSFGVILFNLLQRIGQVDLVVQLCYVVFLGLIGMMMFQESLRAIRRAKRSGPVQPMRRNQHGWVHRWPLKVKFRASGLYISAIPVLMVGAAVGVLGALMGVGGGFIMVPAMIYLLGMPTKVVIGTSLFQITFLSAYTTLMHAVSSNTVDVMLALLLIVGGVVGAQIGTSLGAKLRAEQLRILLALLVLAVCGKLALDLFLRPEDLYSLTPGIIE</sequence>
<evidence type="ECO:0000256" key="3">
    <source>
        <dbReference type="ARBA" id="ARBA00022989"/>
    </source>
</evidence>
<feature type="transmembrane region" description="Helical" evidence="5">
    <location>
        <begin position="47"/>
        <end position="68"/>
    </location>
</feature>
<keyword evidence="5" id="KW-1003">Cell membrane</keyword>